<dbReference type="FunFam" id="2.30.22.10:FF:000001">
    <property type="entry name" value="Protein GrpE"/>
    <property type="match status" value="1"/>
</dbReference>
<evidence type="ECO:0000256" key="8">
    <source>
        <dbReference type="ARBA" id="ARBA00072274"/>
    </source>
</evidence>
<dbReference type="Gene3D" id="2.30.22.10">
    <property type="entry name" value="Head domain of nucleotide exchange factor GrpE"/>
    <property type="match status" value="1"/>
</dbReference>
<dbReference type="GO" id="GO:0042803">
    <property type="term" value="F:protein homodimerization activity"/>
    <property type="evidence" value="ECO:0007669"/>
    <property type="project" value="InterPro"/>
</dbReference>
<protein>
    <recommendedName>
        <fullName evidence="8 10">Protein GrpE</fullName>
    </recommendedName>
    <alternativeName>
        <fullName evidence="9 10">HSP-70 cofactor</fullName>
    </alternativeName>
</protein>
<keyword evidence="4 10" id="KW-0963">Cytoplasm</keyword>
<dbReference type="InterPro" id="IPR000740">
    <property type="entry name" value="GrpE"/>
</dbReference>
<dbReference type="GO" id="GO:0005737">
    <property type="term" value="C:cytoplasm"/>
    <property type="evidence" value="ECO:0007669"/>
    <property type="project" value="UniProtKB-SubCell"/>
</dbReference>
<dbReference type="EMBL" id="CP009761">
    <property type="protein sequence ID" value="AIZ36340.1"/>
    <property type="molecule type" value="Genomic_DNA"/>
</dbReference>
<dbReference type="GO" id="GO:0051082">
    <property type="term" value="F:unfolded protein binding"/>
    <property type="evidence" value="ECO:0007669"/>
    <property type="project" value="TreeGrafter"/>
</dbReference>
<evidence type="ECO:0000256" key="10">
    <source>
        <dbReference type="HAMAP-Rule" id="MF_01151"/>
    </source>
</evidence>
<comment type="function">
    <text evidence="7 10 11">Participates actively in the response to hyperosmotic and heat shock by preventing the aggregation of stress-denatured proteins, in association with DnaK and GrpE. It is the nucleotide exchange factor for DnaK and may function as a thermosensor. Unfolded proteins bind initially to DnaJ; upon interaction with the DnaJ-bound protein, DnaK hydrolyzes its bound ATP, resulting in the formation of a stable complex. GrpE releases ADP from DnaK; ATP binding to DnaK triggers the release of the substrate protein, thus completing the reaction cycle. Several rounds of ATP-dependent interactions between DnaJ, DnaK and GrpE are required for fully efficient folding.</text>
</comment>
<dbReference type="PRINTS" id="PR00773">
    <property type="entry name" value="GRPEPROTEIN"/>
</dbReference>
<evidence type="ECO:0000256" key="3">
    <source>
        <dbReference type="ARBA" id="ARBA00011738"/>
    </source>
</evidence>
<feature type="coiled-coil region" evidence="13">
    <location>
        <begin position="27"/>
        <end position="61"/>
    </location>
</feature>
<dbReference type="Gene3D" id="3.90.20.20">
    <property type="match status" value="1"/>
</dbReference>
<evidence type="ECO:0000256" key="9">
    <source>
        <dbReference type="ARBA" id="ARBA00076414"/>
    </source>
</evidence>
<dbReference type="GeneID" id="93384290"/>
<comment type="subcellular location">
    <subcellularLocation>
        <location evidence="1 10">Cytoplasm</location>
    </subcellularLocation>
</comment>
<evidence type="ECO:0000256" key="13">
    <source>
        <dbReference type="SAM" id="Coils"/>
    </source>
</evidence>
<dbReference type="InterPro" id="IPR009012">
    <property type="entry name" value="GrpE_head"/>
</dbReference>
<evidence type="ECO:0000256" key="7">
    <source>
        <dbReference type="ARBA" id="ARBA00053401"/>
    </source>
</evidence>
<dbReference type="GO" id="GO:0051087">
    <property type="term" value="F:protein-folding chaperone binding"/>
    <property type="evidence" value="ECO:0007669"/>
    <property type="project" value="InterPro"/>
</dbReference>
<dbReference type="EMBL" id="CP101412">
    <property type="protein sequence ID" value="WBB30380.1"/>
    <property type="molecule type" value="Genomic_DNA"/>
</dbReference>
<evidence type="ECO:0000256" key="12">
    <source>
        <dbReference type="RuleBase" id="RU004478"/>
    </source>
</evidence>
<dbReference type="Pfam" id="PF01025">
    <property type="entry name" value="GrpE"/>
    <property type="match status" value="1"/>
</dbReference>
<dbReference type="Proteomes" id="UP001210690">
    <property type="component" value="Chromosome"/>
</dbReference>
<dbReference type="SUPFAM" id="SSF51064">
    <property type="entry name" value="Head domain of nucleotide exchange factor GrpE"/>
    <property type="match status" value="1"/>
</dbReference>
<dbReference type="GO" id="GO:0006457">
    <property type="term" value="P:protein folding"/>
    <property type="evidence" value="ECO:0007669"/>
    <property type="project" value="InterPro"/>
</dbReference>
<evidence type="ECO:0000313" key="14">
    <source>
        <dbReference type="EMBL" id="AIZ36340.1"/>
    </source>
</evidence>
<dbReference type="PANTHER" id="PTHR21237">
    <property type="entry name" value="GRPE PROTEIN"/>
    <property type="match status" value="1"/>
</dbReference>
<dbReference type="Proteomes" id="UP000031386">
    <property type="component" value="Chromosome"/>
</dbReference>
<comment type="subunit">
    <text evidence="3 10">Homodimer.</text>
</comment>
<evidence type="ECO:0000256" key="1">
    <source>
        <dbReference type="ARBA" id="ARBA00004496"/>
    </source>
</evidence>
<dbReference type="AlphaFoldDB" id="A0A0B4S0S6"/>
<keyword evidence="6 10" id="KW-0143">Chaperone</keyword>
<keyword evidence="13" id="KW-0175">Coiled coil</keyword>
<dbReference type="PANTHER" id="PTHR21237:SF23">
    <property type="entry name" value="GRPE PROTEIN HOMOLOG, MITOCHONDRIAL"/>
    <property type="match status" value="1"/>
</dbReference>
<evidence type="ECO:0000256" key="11">
    <source>
        <dbReference type="RuleBase" id="RU000639"/>
    </source>
</evidence>
<accession>A0A0B4S0S6</accession>
<dbReference type="KEGG" id="pmic:NW74_02805"/>
<evidence type="ECO:0000256" key="4">
    <source>
        <dbReference type="ARBA" id="ARBA00022490"/>
    </source>
</evidence>
<reference evidence="15" key="2">
    <citation type="submission" date="2022-07" db="EMBL/GenBank/DDBJ databases">
        <title>Parvimonas micra travels from the subgingival sulcus of the human oral cavity to the colorectal adenocarcinoma.</title>
        <authorList>
            <person name="Conde-Perez K."/>
            <person name="Buetas E."/>
            <person name="Aja-Macaya P."/>
            <person name="Martin-De Arribas E."/>
            <person name="Iglesias-Corras I."/>
            <person name="Trigo-Tasende N."/>
            <person name="Nasser-Ali M."/>
            <person name="Estevez L.S."/>
            <person name="Rumbo-Feal S."/>
            <person name="Otero-Alen B."/>
            <person name="Noguera J.F."/>
            <person name="Concha A."/>
            <person name="Pardinas-Lopez S."/>
            <person name="Carda-Dieguez M."/>
            <person name="Gomez-Randulfe I."/>
            <person name="Martinez-Lago N."/>
            <person name="Ladra S."/>
            <person name="Aparicio L.A."/>
            <person name="Bou G."/>
            <person name="Mira A."/>
            <person name="Vallejo J.A."/>
            <person name="Poza M."/>
        </authorList>
    </citation>
    <scope>NUCLEOTIDE SEQUENCE</scope>
    <source>
        <strain evidence="15">PM102KC-G-1</strain>
    </source>
</reference>
<dbReference type="RefSeq" id="WP_004833656.1">
    <property type="nucleotide sequence ID" value="NZ_BHYQ01000003.1"/>
</dbReference>
<dbReference type="PROSITE" id="PS01071">
    <property type="entry name" value="GRPE"/>
    <property type="match status" value="1"/>
</dbReference>
<dbReference type="CDD" id="cd00446">
    <property type="entry name" value="GrpE"/>
    <property type="match status" value="1"/>
</dbReference>
<dbReference type="SUPFAM" id="SSF58014">
    <property type="entry name" value="Coiled-coil domain of nucleotide exchange factor GrpE"/>
    <property type="match status" value="1"/>
</dbReference>
<keyword evidence="16" id="KW-1185">Reference proteome</keyword>
<organism evidence="14 16">
    <name type="scientific">Parvimonas micra</name>
    <dbReference type="NCBI Taxonomy" id="33033"/>
    <lineage>
        <taxon>Bacteria</taxon>
        <taxon>Bacillati</taxon>
        <taxon>Bacillota</taxon>
        <taxon>Tissierellia</taxon>
        <taxon>Tissierellales</taxon>
        <taxon>Peptoniphilaceae</taxon>
        <taxon>Parvimonas</taxon>
    </lineage>
</organism>
<proteinExistence type="inferred from homology"/>
<keyword evidence="5 10" id="KW-0346">Stress response</keyword>
<dbReference type="InterPro" id="IPR013805">
    <property type="entry name" value="GrpE_CC"/>
</dbReference>
<dbReference type="OrthoDB" id="9812586at2"/>
<evidence type="ECO:0000256" key="5">
    <source>
        <dbReference type="ARBA" id="ARBA00023016"/>
    </source>
</evidence>
<dbReference type="STRING" id="33033.NW74_02805"/>
<evidence type="ECO:0000313" key="16">
    <source>
        <dbReference type="Proteomes" id="UP000031386"/>
    </source>
</evidence>
<evidence type="ECO:0000256" key="2">
    <source>
        <dbReference type="ARBA" id="ARBA00009054"/>
    </source>
</evidence>
<evidence type="ECO:0000313" key="15">
    <source>
        <dbReference type="EMBL" id="WBB30380.1"/>
    </source>
</evidence>
<comment type="similarity">
    <text evidence="2 10 12">Belongs to the GrpE family.</text>
</comment>
<evidence type="ECO:0000256" key="6">
    <source>
        <dbReference type="ARBA" id="ARBA00023186"/>
    </source>
</evidence>
<dbReference type="NCBIfam" id="NF010738">
    <property type="entry name" value="PRK14140.1"/>
    <property type="match status" value="1"/>
</dbReference>
<name>A0A0B4S0S6_9FIRM</name>
<dbReference type="HAMAP" id="MF_01151">
    <property type="entry name" value="GrpE"/>
    <property type="match status" value="1"/>
</dbReference>
<sequence>MRKNKKEVKDEIKEDAIEEVEEKDLEQNSSDEVEKKLNSEIEELKNQLLRLQADFVNYKNRTEREKSNSIILANEDLILKLLPILDNFNRAFAHADLNDKIIKGFVMIKEQFESVLKSEMVEEIESDGAVFDPNLHNAVMTESKEGVKSGIVLETFEKGYKIKDKVIRPSMVKVSE</sequence>
<reference evidence="14 16" key="1">
    <citation type="submission" date="2014-10" db="EMBL/GenBank/DDBJ databases">
        <title>Complete genome sequence of Parvimonas micra KCOM 1535 (= ChDC B708).</title>
        <authorList>
            <person name="Kook J.-K."/>
            <person name="Park S.-N."/>
            <person name="Lim Y.K."/>
            <person name="Roh H."/>
        </authorList>
    </citation>
    <scope>NUCLEOTIDE SEQUENCE [LARGE SCALE GENOMIC DNA]</scope>
    <source>
        <strain evidence="14">KCOM 1535</strain>
        <strain evidence="16">KCOM 1535 / ChDC B708</strain>
    </source>
</reference>
<gene>
    <name evidence="10 15" type="primary">grpE</name>
    <name evidence="15" type="ORF">NM222_05215</name>
    <name evidence="14" type="ORF">NW74_02805</name>
</gene>
<dbReference type="GO" id="GO:0000774">
    <property type="term" value="F:adenyl-nucleotide exchange factor activity"/>
    <property type="evidence" value="ECO:0007669"/>
    <property type="project" value="InterPro"/>
</dbReference>